<dbReference type="AlphaFoldDB" id="A0A0C4YWL5"/>
<dbReference type="InterPro" id="IPR005064">
    <property type="entry name" value="BUG"/>
</dbReference>
<dbReference type="Gene3D" id="3.40.190.10">
    <property type="entry name" value="Periplasmic binding protein-like II"/>
    <property type="match status" value="1"/>
</dbReference>
<feature type="chain" id="PRO_5002174333" evidence="2">
    <location>
        <begin position="26"/>
        <end position="324"/>
    </location>
</feature>
<dbReference type="Gene3D" id="3.40.190.150">
    <property type="entry name" value="Bordetella uptake gene, domain 1"/>
    <property type="match status" value="1"/>
</dbReference>
<sequence>MHAVRNPWRVAGAAIVLGCATLVQAQSAPTYPTRPVTLIVPYAPGGTTDVVVRQFAVALQRSLGQTVVVDNKPGVAGTMGALALRQAKPDGYTLSMMPVTVFRQPFIQKTAFDPARDFTYLSRITGYTFGVVVPANSPWKNWGDFLRDARARPGTVSYGSPGQYSSPHITMIELVTRENLTVNHVPFKGDADCLNSLMGNHVQLCAAGSAAGTLVDAGKLRWLNLWTAQRSPRWPDAPTLRELGYDIVSNSPYGVAGPKGMDPKVVSILEAALRRAAQDPQHLAALKQQDQDLMYLDSAGYTRFALQQIAQEKALVERLGIKPD</sequence>
<comment type="similarity">
    <text evidence="1">Belongs to the UPF0065 (bug) family.</text>
</comment>
<keyword evidence="2" id="KW-0732">Signal</keyword>
<name>A0A0C4YWL5_9BURK</name>
<evidence type="ECO:0000256" key="1">
    <source>
        <dbReference type="ARBA" id="ARBA00006987"/>
    </source>
</evidence>
<evidence type="ECO:0000256" key="2">
    <source>
        <dbReference type="SAM" id="SignalP"/>
    </source>
</evidence>
<proteinExistence type="inferred from homology"/>
<dbReference type="EMBL" id="CP010537">
    <property type="protein sequence ID" value="AJG24891.1"/>
    <property type="molecule type" value="Genomic_DNA"/>
</dbReference>
<dbReference type="SUPFAM" id="SSF53850">
    <property type="entry name" value="Periplasmic binding protein-like II"/>
    <property type="match status" value="1"/>
</dbReference>
<dbReference type="Proteomes" id="UP000031843">
    <property type="component" value="Chromosome secondary"/>
</dbReference>
<keyword evidence="4" id="KW-1185">Reference proteome</keyword>
<dbReference type="OrthoDB" id="8678477at2"/>
<dbReference type="PIRSF" id="PIRSF017082">
    <property type="entry name" value="YflP"/>
    <property type="match status" value="1"/>
</dbReference>
<dbReference type="PANTHER" id="PTHR42928">
    <property type="entry name" value="TRICARBOXYLATE-BINDING PROTEIN"/>
    <property type="match status" value="1"/>
</dbReference>
<evidence type="ECO:0000313" key="3">
    <source>
        <dbReference type="EMBL" id="AJG24891.1"/>
    </source>
</evidence>
<dbReference type="KEGG" id="cbw:RR42_s3315"/>
<feature type="signal peptide" evidence="2">
    <location>
        <begin position="1"/>
        <end position="25"/>
    </location>
</feature>
<accession>A0A0C4YWL5</accession>
<gene>
    <name evidence="3" type="ORF">RR42_s3315</name>
</gene>
<protein>
    <submittedName>
        <fullName evidence="3">Tricarboxylate transport protein TctC</fullName>
    </submittedName>
</protein>
<dbReference type="PANTHER" id="PTHR42928:SF5">
    <property type="entry name" value="BLR1237 PROTEIN"/>
    <property type="match status" value="1"/>
</dbReference>
<dbReference type="Pfam" id="PF03401">
    <property type="entry name" value="TctC"/>
    <property type="match status" value="1"/>
</dbReference>
<evidence type="ECO:0000313" key="4">
    <source>
        <dbReference type="Proteomes" id="UP000031843"/>
    </source>
</evidence>
<dbReference type="InterPro" id="IPR042100">
    <property type="entry name" value="Bug_dom1"/>
</dbReference>
<organism evidence="3 4">
    <name type="scientific">Cupriavidus basilensis</name>
    <dbReference type="NCBI Taxonomy" id="68895"/>
    <lineage>
        <taxon>Bacteria</taxon>
        <taxon>Pseudomonadati</taxon>
        <taxon>Pseudomonadota</taxon>
        <taxon>Betaproteobacteria</taxon>
        <taxon>Burkholderiales</taxon>
        <taxon>Burkholderiaceae</taxon>
        <taxon>Cupriavidus</taxon>
    </lineage>
</organism>
<reference evidence="3 4" key="1">
    <citation type="journal article" date="2015" name="Genome Announc.">
        <title>Complete Genome Sequence of Cupriavidus basilensis 4G11, Isolated from the Oak Ridge Field Research Center Site.</title>
        <authorList>
            <person name="Ray J."/>
            <person name="Waters R.J."/>
            <person name="Skerker J.M."/>
            <person name="Kuehl J.V."/>
            <person name="Price M.N."/>
            <person name="Huang J."/>
            <person name="Chakraborty R."/>
            <person name="Arkin A.P."/>
            <person name="Deutschbauer A."/>
        </authorList>
    </citation>
    <scope>NUCLEOTIDE SEQUENCE [LARGE SCALE GENOMIC DNA]</scope>
    <source>
        <strain evidence="3">4G11</strain>
    </source>
</reference>
<dbReference type="CDD" id="cd07012">
    <property type="entry name" value="PBP2_Bug_TTT"/>
    <property type="match status" value="1"/>
</dbReference>
<dbReference type="RefSeq" id="WP_043357250.1">
    <property type="nucleotide sequence ID" value="NZ_CP010537.1"/>
</dbReference>
<dbReference type="STRING" id="68895.RR42_s3315"/>